<accession>A0A498JA31</accession>
<dbReference type="STRING" id="3750.A0A498JA31"/>
<dbReference type="GO" id="GO:0000109">
    <property type="term" value="C:nucleotide-excision repair complex"/>
    <property type="evidence" value="ECO:0007669"/>
    <property type="project" value="TreeGrafter"/>
</dbReference>
<evidence type="ECO:0000313" key="2">
    <source>
        <dbReference type="EMBL" id="RXH91587.1"/>
    </source>
</evidence>
<dbReference type="GO" id="GO:0031464">
    <property type="term" value="C:Cul4A-RING E3 ubiquitin ligase complex"/>
    <property type="evidence" value="ECO:0007669"/>
    <property type="project" value="TreeGrafter"/>
</dbReference>
<dbReference type="PANTHER" id="PTHR46202:SF1">
    <property type="entry name" value="DNA EXCISION REPAIR PROTEIN ERCC-8"/>
    <property type="match status" value="1"/>
</dbReference>
<dbReference type="PANTHER" id="PTHR46202">
    <property type="entry name" value="DNA EXCISION REPAIR PROTEIN ERCC-8"/>
    <property type="match status" value="1"/>
</dbReference>
<dbReference type="GO" id="GO:0000209">
    <property type="term" value="P:protein polyubiquitination"/>
    <property type="evidence" value="ECO:0007669"/>
    <property type="project" value="TreeGrafter"/>
</dbReference>
<dbReference type="InterPro" id="IPR001680">
    <property type="entry name" value="WD40_rpt"/>
</dbReference>
<dbReference type="InterPro" id="IPR036322">
    <property type="entry name" value="WD40_repeat_dom_sf"/>
</dbReference>
<feature type="repeat" description="WD" evidence="1">
    <location>
        <begin position="41"/>
        <end position="83"/>
    </location>
</feature>
<dbReference type="GO" id="GO:0043161">
    <property type="term" value="P:proteasome-mediated ubiquitin-dependent protein catabolic process"/>
    <property type="evidence" value="ECO:0007669"/>
    <property type="project" value="TreeGrafter"/>
</dbReference>
<organism evidence="2 3">
    <name type="scientific">Malus domestica</name>
    <name type="common">Apple</name>
    <name type="synonym">Pyrus malus</name>
    <dbReference type="NCBI Taxonomy" id="3750"/>
    <lineage>
        <taxon>Eukaryota</taxon>
        <taxon>Viridiplantae</taxon>
        <taxon>Streptophyta</taxon>
        <taxon>Embryophyta</taxon>
        <taxon>Tracheophyta</taxon>
        <taxon>Spermatophyta</taxon>
        <taxon>Magnoliopsida</taxon>
        <taxon>eudicotyledons</taxon>
        <taxon>Gunneridae</taxon>
        <taxon>Pentapetalae</taxon>
        <taxon>rosids</taxon>
        <taxon>fabids</taxon>
        <taxon>Rosales</taxon>
        <taxon>Rosaceae</taxon>
        <taxon>Amygdaloideae</taxon>
        <taxon>Maleae</taxon>
        <taxon>Malus</taxon>
    </lineage>
</organism>
<dbReference type="PROSITE" id="PS50082">
    <property type="entry name" value="WD_REPEATS_2"/>
    <property type="match status" value="1"/>
</dbReference>
<dbReference type="GO" id="GO:0006283">
    <property type="term" value="P:transcription-coupled nucleotide-excision repair"/>
    <property type="evidence" value="ECO:0007669"/>
    <property type="project" value="InterPro"/>
</dbReference>
<evidence type="ECO:0000256" key="1">
    <source>
        <dbReference type="PROSITE-ProRule" id="PRU00221"/>
    </source>
</evidence>
<dbReference type="AlphaFoldDB" id="A0A498JA31"/>
<dbReference type="EMBL" id="RDQH01000334">
    <property type="protein sequence ID" value="RXH91587.1"/>
    <property type="molecule type" value="Genomic_DNA"/>
</dbReference>
<dbReference type="Gene3D" id="2.130.10.10">
    <property type="entry name" value="YVTN repeat-like/Quinoprotein amine dehydrogenase"/>
    <property type="match status" value="1"/>
</dbReference>
<dbReference type="InterPro" id="IPR042238">
    <property type="entry name" value="Rad28/ERCC8/Ckn1/ATCSA-1"/>
</dbReference>
<dbReference type="InterPro" id="IPR015943">
    <property type="entry name" value="WD40/YVTN_repeat-like_dom_sf"/>
</dbReference>
<proteinExistence type="predicted"/>
<name>A0A498JA31_MALDO</name>
<dbReference type="SUPFAM" id="SSF50978">
    <property type="entry name" value="WD40 repeat-like"/>
    <property type="match status" value="1"/>
</dbReference>
<reference evidence="2 3" key="1">
    <citation type="submission" date="2018-10" db="EMBL/GenBank/DDBJ databases">
        <title>A high-quality apple genome assembly.</title>
        <authorList>
            <person name="Hu J."/>
        </authorList>
    </citation>
    <scope>NUCLEOTIDE SEQUENCE [LARGE SCALE GENOMIC DNA]</scope>
    <source>
        <strain evidence="3">cv. HFTH1</strain>
        <tissue evidence="2">Young leaf</tissue>
    </source>
</reference>
<comment type="caution">
    <text evidence="2">The sequence shown here is derived from an EMBL/GenBank/DDBJ whole genome shotgun (WGS) entry which is preliminary data.</text>
</comment>
<protein>
    <submittedName>
        <fullName evidence="2">Uncharacterized protein</fullName>
    </submittedName>
</protein>
<keyword evidence="1" id="KW-0853">WD repeat</keyword>
<dbReference type="Proteomes" id="UP000290289">
    <property type="component" value="Chromosome 8"/>
</dbReference>
<gene>
    <name evidence="2" type="ORF">DVH24_020610</name>
</gene>
<sequence>MLSGASNAFAAMFDVQRGTDNVGGRAITRHKCLLAMDKQHEHGHKYAVSSGMWYPVNIGLFVTGSYDHHINVWDTNTTQVVMDFKMSGKMYRTAMSPLATSHMLIAARTEDVQVHLCDIASGAFAHTLSGHRGMSQNS</sequence>
<evidence type="ECO:0000313" key="3">
    <source>
        <dbReference type="Proteomes" id="UP000290289"/>
    </source>
</evidence>
<keyword evidence="3" id="KW-1185">Reference proteome</keyword>